<dbReference type="OrthoDB" id="5298707at2"/>
<sequence length="482" mass="52935">MKAFAALALLVTLVFGTTATAFAEISHVRIDSNQYEAGSLPTIYVNVETEHKDVSRLNFYLRQIYRGTIILEKLEVLTSTGTRIALKGKEPIQDPNATLIVSEYRHSKWQQYKPVPVFDDNDFYNKSKAVAKKTMKATKPKPVVTAQAKPQPKPQAEPQAKSKSETLVADSSKKPAKRTYSSQPVVVASNGAAMSDDNLAGCEVLRDDGDTLWRIAAKNQRVWNTNTFGAMLAIHDANPQAFKRGEIGHLRADVELECPTQSILDNYVDVNADKRSFDLRVAGKVELAENALEDTLDNAVEVTPASEQQAQDFEQASDPEQVVVAETADEAVESAADMTHANEDVVEEMQASVAEPFSEQVSAEDKPAAIVEDIRNSDIAVKLADLDEPQEEVAIKTNGDCVLERGEGETLWKLAQKYSKSWDVGLFGAMLAIHEANPRGFAGGKISKLRADVELACPSDAVLQVYRDNDSNKEEFDTLFAQ</sequence>
<evidence type="ECO:0000256" key="2">
    <source>
        <dbReference type="SAM" id="SignalP"/>
    </source>
</evidence>
<name>A0A411PI82_9GAMM</name>
<feature type="compositionally biased region" description="Low complexity" evidence="1">
    <location>
        <begin position="140"/>
        <end position="161"/>
    </location>
</feature>
<evidence type="ECO:0000313" key="4">
    <source>
        <dbReference type="Proteomes" id="UP000291106"/>
    </source>
</evidence>
<evidence type="ECO:0000256" key="1">
    <source>
        <dbReference type="SAM" id="MobiDB-lite"/>
    </source>
</evidence>
<dbReference type="KEGG" id="smai:EXU30_11850"/>
<keyword evidence="2" id="KW-0732">Signal</keyword>
<accession>A0A411PI82</accession>
<gene>
    <name evidence="3" type="ORF">EXU30_11850</name>
</gene>
<reference evidence="3 4" key="1">
    <citation type="submission" date="2019-02" db="EMBL/GenBank/DDBJ databases">
        <title>Shewanella sp. D4-2 isolated from Dokdo Island.</title>
        <authorList>
            <person name="Baek K."/>
        </authorList>
    </citation>
    <scope>NUCLEOTIDE SEQUENCE [LARGE SCALE GENOMIC DNA]</scope>
    <source>
        <strain evidence="3 4">D4-2</strain>
    </source>
</reference>
<dbReference type="AlphaFoldDB" id="A0A411PI82"/>
<evidence type="ECO:0000313" key="3">
    <source>
        <dbReference type="EMBL" id="QBF83316.1"/>
    </source>
</evidence>
<dbReference type="Proteomes" id="UP000291106">
    <property type="component" value="Chromosome"/>
</dbReference>
<dbReference type="EMBL" id="CP036200">
    <property type="protein sequence ID" value="QBF83316.1"/>
    <property type="molecule type" value="Genomic_DNA"/>
</dbReference>
<proteinExistence type="predicted"/>
<feature type="region of interest" description="Disordered" evidence="1">
    <location>
        <begin position="134"/>
        <end position="182"/>
    </location>
</feature>
<organism evidence="3 4">
    <name type="scientific">Shewanella maritima</name>
    <dbReference type="NCBI Taxonomy" id="2520507"/>
    <lineage>
        <taxon>Bacteria</taxon>
        <taxon>Pseudomonadati</taxon>
        <taxon>Pseudomonadota</taxon>
        <taxon>Gammaproteobacteria</taxon>
        <taxon>Alteromonadales</taxon>
        <taxon>Shewanellaceae</taxon>
        <taxon>Shewanella</taxon>
    </lineage>
</organism>
<dbReference type="RefSeq" id="WP_130600306.1">
    <property type="nucleotide sequence ID" value="NZ_CP036200.1"/>
</dbReference>
<feature type="chain" id="PRO_5019217973" evidence="2">
    <location>
        <begin position="24"/>
        <end position="482"/>
    </location>
</feature>
<protein>
    <submittedName>
        <fullName evidence="3">LysM peptidoglycan-binding domain-containing protein</fullName>
    </submittedName>
</protein>
<keyword evidence="4" id="KW-1185">Reference proteome</keyword>
<feature type="signal peptide" evidence="2">
    <location>
        <begin position="1"/>
        <end position="23"/>
    </location>
</feature>